<dbReference type="Pfam" id="PF01370">
    <property type="entry name" value="Epimerase"/>
    <property type="match status" value="1"/>
</dbReference>
<evidence type="ECO:0000313" key="3">
    <source>
        <dbReference type="Proteomes" id="UP000320496"/>
    </source>
</evidence>
<dbReference type="AlphaFoldDB" id="A0A517Z2P9"/>
<dbReference type="InterPro" id="IPR036291">
    <property type="entry name" value="NAD(P)-bd_dom_sf"/>
</dbReference>
<name>A0A517Z2P9_9PLAN</name>
<protein>
    <submittedName>
        <fullName evidence="2">Short chain dehydrogenase</fullName>
    </submittedName>
</protein>
<gene>
    <name evidence="2" type="ORF">Mal4_10500</name>
</gene>
<dbReference type="PANTHER" id="PTHR48079">
    <property type="entry name" value="PROTEIN YEEZ"/>
    <property type="match status" value="1"/>
</dbReference>
<dbReference type="CDD" id="cd05266">
    <property type="entry name" value="SDR_a4"/>
    <property type="match status" value="1"/>
</dbReference>
<evidence type="ECO:0000313" key="2">
    <source>
        <dbReference type="EMBL" id="QDU36752.1"/>
    </source>
</evidence>
<dbReference type="InterPro" id="IPR001509">
    <property type="entry name" value="Epimerase_deHydtase"/>
</dbReference>
<proteinExistence type="predicted"/>
<keyword evidence="3" id="KW-1185">Reference proteome</keyword>
<dbReference type="EMBL" id="CP036275">
    <property type="protein sequence ID" value="QDU36752.1"/>
    <property type="molecule type" value="Genomic_DNA"/>
</dbReference>
<dbReference type="KEGG" id="mri:Mal4_10500"/>
<dbReference type="RefSeq" id="WP_145367384.1">
    <property type="nucleotide sequence ID" value="NZ_CP036275.1"/>
</dbReference>
<evidence type="ECO:0000259" key="1">
    <source>
        <dbReference type="Pfam" id="PF01370"/>
    </source>
</evidence>
<dbReference type="Proteomes" id="UP000320496">
    <property type="component" value="Chromosome"/>
</dbReference>
<organism evidence="2 3">
    <name type="scientific">Maioricimonas rarisocia</name>
    <dbReference type="NCBI Taxonomy" id="2528026"/>
    <lineage>
        <taxon>Bacteria</taxon>
        <taxon>Pseudomonadati</taxon>
        <taxon>Planctomycetota</taxon>
        <taxon>Planctomycetia</taxon>
        <taxon>Planctomycetales</taxon>
        <taxon>Planctomycetaceae</taxon>
        <taxon>Maioricimonas</taxon>
    </lineage>
</organism>
<dbReference type="Gene3D" id="3.40.50.720">
    <property type="entry name" value="NAD(P)-binding Rossmann-like Domain"/>
    <property type="match status" value="1"/>
</dbReference>
<dbReference type="OrthoDB" id="9808276at2"/>
<dbReference type="SUPFAM" id="SSF51735">
    <property type="entry name" value="NAD(P)-binding Rossmann-fold domains"/>
    <property type="match status" value="1"/>
</dbReference>
<dbReference type="GO" id="GO:0004029">
    <property type="term" value="F:aldehyde dehydrogenase (NAD+) activity"/>
    <property type="evidence" value="ECO:0007669"/>
    <property type="project" value="TreeGrafter"/>
</dbReference>
<sequence length="289" mass="31627">MRRLIIGCGYLGERVARRWLEAGETVYAVTRSTQRAAEFEQAGMIPVVADVMQPAALDALPDCECVLHAVGFDRSSSYDKRALYVEGLKNVLQRLPDSVARLFFISSTSVYGQQDGEWVDETSACEPTSEGGQICLEAETLIRKRFAGNDRCRAVILRPSGLYGPGRLLARTEQLRSGVPLRGNPEAWLNLVHIDDVAQAVILAANAADPAETYLVSDTQPLRRADYYSRLAALVDAPPPVFADAAASEGSPLNKRCCSKKICEELNLQFRYPSVKEGLPHAVGIADRT</sequence>
<accession>A0A517Z2P9</accession>
<reference evidence="2 3" key="1">
    <citation type="submission" date="2019-02" db="EMBL/GenBank/DDBJ databases">
        <title>Deep-cultivation of Planctomycetes and their phenomic and genomic characterization uncovers novel biology.</title>
        <authorList>
            <person name="Wiegand S."/>
            <person name="Jogler M."/>
            <person name="Boedeker C."/>
            <person name="Pinto D."/>
            <person name="Vollmers J."/>
            <person name="Rivas-Marin E."/>
            <person name="Kohn T."/>
            <person name="Peeters S.H."/>
            <person name="Heuer A."/>
            <person name="Rast P."/>
            <person name="Oberbeckmann S."/>
            <person name="Bunk B."/>
            <person name="Jeske O."/>
            <person name="Meyerdierks A."/>
            <person name="Storesund J.E."/>
            <person name="Kallscheuer N."/>
            <person name="Luecker S."/>
            <person name="Lage O.M."/>
            <person name="Pohl T."/>
            <person name="Merkel B.J."/>
            <person name="Hornburger P."/>
            <person name="Mueller R.-W."/>
            <person name="Bruemmer F."/>
            <person name="Labrenz M."/>
            <person name="Spormann A.M."/>
            <person name="Op den Camp H."/>
            <person name="Overmann J."/>
            <person name="Amann R."/>
            <person name="Jetten M.S.M."/>
            <person name="Mascher T."/>
            <person name="Medema M.H."/>
            <person name="Devos D.P."/>
            <person name="Kaster A.-K."/>
            <person name="Ovreas L."/>
            <person name="Rohde M."/>
            <person name="Galperin M.Y."/>
            <person name="Jogler C."/>
        </authorList>
    </citation>
    <scope>NUCLEOTIDE SEQUENCE [LARGE SCALE GENOMIC DNA]</scope>
    <source>
        <strain evidence="2 3">Mal4</strain>
    </source>
</reference>
<dbReference type="PANTHER" id="PTHR48079:SF6">
    <property type="entry name" value="NAD(P)-BINDING DOMAIN-CONTAINING PROTEIN-RELATED"/>
    <property type="match status" value="1"/>
</dbReference>
<dbReference type="GO" id="GO:0005737">
    <property type="term" value="C:cytoplasm"/>
    <property type="evidence" value="ECO:0007669"/>
    <property type="project" value="TreeGrafter"/>
</dbReference>
<dbReference type="InterPro" id="IPR051783">
    <property type="entry name" value="NAD(P)-dependent_oxidoreduct"/>
</dbReference>
<feature type="domain" description="NAD-dependent epimerase/dehydratase" evidence="1">
    <location>
        <begin position="5"/>
        <end position="214"/>
    </location>
</feature>